<feature type="compositionally biased region" description="Basic and acidic residues" evidence="1">
    <location>
        <begin position="596"/>
        <end position="608"/>
    </location>
</feature>
<feature type="compositionally biased region" description="Polar residues" evidence="1">
    <location>
        <begin position="875"/>
        <end position="884"/>
    </location>
</feature>
<name>A0ABM1W4A9_APLCA</name>
<feature type="region of interest" description="Disordered" evidence="1">
    <location>
        <begin position="246"/>
        <end position="292"/>
    </location>
</feature>
<feature type="region of interest" description="Disordered" evidence="1">
    <location>
        <begin position="102"/>
        <end position="127"/>
    </location>
</feature>
<protein>
    <submittedName>
        <fullName evidence="3">Homeobox protein 2-like</fullName>
    </submittedName>
</protein>
<feature type="compositionally biased region" description="Polar residues" evidence="1">
    <location>
        <begin position="1069"/>
        <end position="1081"/>
    </location>
</feature>
<feature type="compositionally biased region" description="Polar residues" evidence="1">
    <location>
        <begin position="821"/>
        <end position="852"/>
    </location>
</feature>
<feature type="region of interest" description="Disordered" evidence="1">
    <location>
        <begin position="1388"/>
        <end position="1444"/>
    </location>
</feature>
<feature type="region of interest" description="Disordered" evidence="1">
    <location>
        <begin position="354"/>
        <end position="393"/>
    </location>
</feature>
<feature type="compositionally biased region" description="Low complexity" evidence="1">
    <location>
        <begin position="185"/>
        <end position="197"/>
    </location>
</feature>
<feature type="compositionally biased region" description="Polar residues" evidence="1">
    <location>
        <begin position="354"/>
        <end position="367"/>
    </location>
</feature>
<feature type="compositionally biased region" description="Polar residues" evidence="1">
    <location>
        <begin position="695"/>
        <end position="705"/>
    </location>
</feature>
<feature type="compositionally biased region" description="Polar residues" evidence="1">
    <location>
        <begin position="1098"/>
        <end position="1124"/>
    </location>
</feature>
<feature type="compositionally biased region" description="Low complexity" evidence="1">
    <location>
        <begin position="1392"/>
        <end position="1417"/>
    </location>
</feature>
<feature type="region of interest" description="Disordered" evidence="1">
    <location>
        <begin position="1033"/>
        <end position="1202"/>
    </location>
</feature>
<keyword evidence="2" id="KW-1185">Reference proteome</keyword>
<sequence length="1449" mass="157632">MVLCDAVAVLSSMSVVEGGAEMVRCGSVYVTPSDHAHKVTQAVLSAPNVHEKKRRASKYTVAIGTTHGHVCTQSPRSGDNGSTVSEIYTSEPRVRMAGAAPSAHHHQNHAKTFGQHSAKKSQGSSRPAAFVPIPELGIYTPDQHVLQNGTYAQHCHSREVNNNKRNRHEHPTAGSDTNSLNNAASTVTSNGNSSFNSSFDESVKSYEYGGKGGLKRLDAWNGRGLHSNYPSSDVYHSCMDISTTQRDERDFGTMNSTRSYEPEYKTIREEDNSEVTDANRTMDPANRSHSLGDLTSGLAFSLVGQKKSESVASVGDPSGQRSSRDGEQNGSGKKSSEGSSALKHIRERLQRAVLNSQSRKTTPSNVNGKEKHEILSGNMGTTVLPSGRRDHTDSALNSRVETTFSAQCPSGVTQQNRCVSQSQQHYQQYQPQQQSGPPPSVRERVSLMQRQQSAPQPEPSASSPPLSLSRRRRDSEETTSSFKSALSDYASVKRPSNDRLAPSNLNNNSNYSNYGSSDRLNNNNNNNSSSSSNNQSSRSQSTLVNSYSSSTGYSTVVSQDTLRESYPDTQSAPNTSRTSSPSKPKRSLPHVPTSETSERIKRFTEMMKSRITGQGGSTGSAGSNSSSGSNGPQGGGFTPPIRMSSVDSGASDRSVVSRKSSAETPSDYEVSHINNNGGKPRRHERGPKHSDHSDSGGTKHQLQSQMHKIPETVVSNDVFYPQNSKEVEPFSHGNGFGPAHVSSPKVVNGGADKRRFSDNGPGFHESTRGNLSSNFSNGPYAKTHPYGYSIQGDTHDAYVPAQASHVTSEETPLPPGDRSTDSGQTTGTNHSYNGSALDSGYTTNNDGENDSVNLDHQRPPPRHQSNLANSHRFGSVQNVSSAQAHGNPRDGNLFRHNPYLQDDRFPNSKPAPVDHHRPDVGPYSAREYPNKYNNNSADHGSGVPPVSIKSELLPVTRQLSQSNDVNKYRSTNRRSWDYSDVGPDNSLVIENGMRRNNKFEHRYRSTEVMPSYQYSKDVSNFGAVHTSNQFYPRHEHEDRYPNSNNQHVANGNLSSNSNFRSVAADQRPQHASSSTSQSYNANLDRGDSAGNGVAFFQFPNNTPQRSDRTTALTNLPANQQSTSLKPIARGSEDQSPHSSNDQWNADMYRKQQSSQTPPSASSSTEGVRQRPVPLSRSNRQARGRTLPGGFRLNESDSSSGHVTNPNLEISLFHMTQKYDLCPLLLNLPKHVSLRELVNLKEVSLEISLSGVPGYPGSPQGQTPKIGSPGSAFTPVGSLPDQDQPLVAKVKVVCFSQVWDEVHKHTTLGRVLESDILVEVNGWFCLGADTTYLTRIVETCQGAITVTVARLKESDEKRYKGQTPAERIKGLETEISRLDNLIQHKDSKIKEMSSGSTSSFSGAGSSIQLTTSSSSTSSHGVKRRQTPVISSVNGEPPCEGMVIGDDEYVV</sequence>
<evidence type="ECO:0000313" key="2">
    <source>
        <dbReference type="Proteomes" id="UP000694888"/>
    </source>
</evidence>
<feature type="compositionally biased region" description="Basic and acidic residues" evidence="1">
    <location>
        <begin position="260"/>
        <end position="270"/>
    </location>
</feature>
<feature type="compositionally biased region" description="Basic and acidic residues" evidence="1">
    <location>
        <begin position="901"/>
        <end position="919"/>
    </location>
</feature>
<dbReference type="Proteomes" id="UP000694888">
    <property type="component" value="Unplaced"/>
</dbReference>
<feature type="compositionally biased region" description="Low complexity" evidence="1">
    <location>
        <begin position="1151"/>
        <end position="1164"/>
    </location>
</feature>
<gene>
    <name evidence="3" type="primary">LOC118479038</name>
</gene>
<feature type="compositionally biased region" description="Polar residues" evidence="1">
    <location>
        <begin position="174"/>
        <end position="184"/>
    </location>
</feature>
<dbReference type="GeneID" id="118479038"/>
<feature type="region of interest" description="Disordered" evidence="1">
    <location>
        <begin position="309"/>
        <end position="342"/>
    </location>
</feature>
<feature type="compositionally biased region" description="Low complexity" evidence="1">
    <location>
        <begin position="422"/>
        <end position="435"/>
    </location>
</feature>
<feature type="compositionally biased region" description="Low complexity" evidence="1">
    <location>
        <begin position="620"/>
        <end position="630"/>
    </location>
</feature>
<feature type="compositionally biased region" description="Low complexity" evidence="1">
    <location>
        <begin position="330"/>
        <end position="340"/>
    </location>
</feature>
<accession>A0ABM1W4A9</accession>
<feature type="compositionally biased region" description="Polar residues" evidence="1">
    <location>
        <begin position="768"/>
        <end position="777"/>
    </location>
</feature>
<organism evidence="2 3">
    <name type="scientific">Aplysia californica</name>
    <name type="common">California sea hare</name>
    <dbReference type="NCBI Taxonomy" id="6500"/>
    <lineage>
        <taxon>Eukaryota</taxon>
        <taxon>Metazoa</taxon>
        <taxon>Spiralia</taxon>
        <taxon>Lophotrochozoa</taxon>
        <taxon>Mollusca</taxon>
        <taxon>Gastropoda</taxon>
        <taxon>Heterobranchia</taxon>
        <taxon>Euthyneura</taxon>
        <taxon>Tectipleura</taxon>
        <taxon>Aplysiida</taxon>
        <taxon>Aplysioidea</taxon>
        <taxon>Aplysiidae</taxon>
        <taxon>Aplysia</taxon>
    </lineage>
</organism>
<feature type="compositionally biased region" description="Low complexity" evidence="1">
    <location>
        <begin position="449"/>
        <end position="468"/>
    </location>
</feature>
<feature type="region of interest" description="Disordered" evidence="1">
    <location>
        <begin position="422"/>
        <end position="705"/>
    </location>
</feature>
<evidence type="ECO:0000256" key="1">
    <source>
        <dbReference type="SAM" id="MobiDB-lite"/>
    </source>
</evidence>
<feature type="region of interest" description="Disordered" evidence="1">
    <location>
        <begin position="164"/>
        <end position="197"/>
    </location>
</feature>
<feature type="compositionally biased region" description="Low complexity" evidence="1">
    <location>
        <begin position="503"/>
        <end position="558"/>
    </location>
</feature>
<evidence type="ECO:0000313" key="3">
    <source>
        <dbReference type="RefSeq" id="XP_035829502.1"/>
    </source>
</evidence>
<feature type="region of interest" description="Disordered" evidence="1">
    <location>
        <begin position="802"/>
        <end position="942"/>
    </location>
</feature>
<feature type="region of interest" description="Disordered" evidence="1">
    <location>
        <begin position="755"/>
        <end position="778"/>
    </location>
</feature>
<proteinExistence type="predicted"/>
<dbReference type="RefSeq" id="XP_035829502.1">
    <property type="nucleotide sequence ID" value="XM_035973609.1"/>
</dbReference>
<feature type="compositionally biased region" description="Polar residues" evidence="1">
    <location>
        <begin position="1041"/>
        <end position="1060"/>
    </location>
</feature>
<reference evidence="3" key="1">
    <citation type="submission" date="2025-08" db="UniProtKB">
        <authorList>
            <consortium name="RefSeq"/>
        </authorList>
    </citation>
    <scope>IDENTIFICATION</scope>
</reference>